<feature type="region of interest" description="Disordered" evidence="1">
    <location>
        <begin position="190"/>
        <end position="210"/>
    </location>
</feature>
<keyword evidence="4" id="KW-1185">Reference proteome</keyword>
<keyword evidence="2" id="KW-1133">Transmembrane helix</keyword>
<keyword evidence="2" id="KW-0472">Membrane</keyword>
<accession>A0A3S5FG80</accession>
<evidence type="ECO:0000313" key="3">
    <source>
        <dbReference type="EMBL" id="VEL36505.1"/>
    </source>
</evidence>
<dbReference type="Proteomes" id="UP000784294">
    <property type="component" value="Unassembled WGS sequence"/>
</dbReference>
<evidence type="ECO:0000313" key="4">
    <source>
        <dbReference type="Proteomes" id="UP000784294"/>
    </source>
</evidence>
<protein>
    <submittedName>
        <fullName evidence="3">Uncharacterized protein</fullName>
    </submittedName>
</protein>
<proteinExistence type="predicted"/>
<comment type="caution">
    <text evidence="3">The sequence shown here is derived from an EMBL/GenBank/DDBJ whole genome shotgun (WGS) entry which is preliminary data.</text>
</comment>
<gene>
    <name evidence="3" type="ORF">PXEA_LOCUS29945</name>
</gene>
<feature type="transmembrane region" description="Helical" evidence="2">
    <location>
        <begin position="17"/>
        <end position="44"/>
    </location>
</feature>
<reference evidence="3" key="1">
    <citation type="submission" date="2018-11" db="EMBL/GenBank/DDBJ databases">
        <authorList>
            <consortium name="Pathogen Informatics"/>
        </authorList>
    </citation>
    <scope>NUCLEOTIDE SEQUENCE</scope>
</reference>
<evidence type="ECO:0000256" key="1">
    <source>
        <dbReference type="SAM" id="MobiDB-lite"/>
    </source>
</evidence>
<feature type="region of interest" description="Disordered" evidence="1">
    <location>
        <begin position="60"/>
        <end position="82"/>
    </location>
</feature>
<dbReference type="EMBL" id="CAAALY010252400">
    <property type="protein sequence ID" value="VEL36505.1"/>
    <property type="molecule type" value="Genomic_DNA"/>
</dbReference>
<evidence type="ECO:0000256" key="2">
    <source>
        <dbReference type="SAM" id="Phobius"/>
    </source>
</evidence>
<keyword evidence="2" id="KW-0812">Transmembrane</keyword>
<organism evidence="3 4">
    <name type="scientific">Protopolystoma xenopodis</name>
    <dbReference type="NCBI Taxonomy" id="117903"/>
    <lineage>
        <taxon>Eukaryota</taxon>
        <taxon>Metazoa</taxon>
        <taxon>Spiralia</taxon>
        <taxon>Lophotrochozoa</taxon>
        <taxon>Platyhelminthes</taxon>
        <taxon>Monogenea</taxon>
        <taxon>Polyopisthocotylea</taxon>
        <taxon>Polystomatidea</taxon>
        <taxon>Polystomatidae</taxon>
        <taxon>Protopolystoma</taxon>
    </lineage>
</organism>
<dbReference type="AlphaFoldDB" id="A0A3S5FG80"/>
<sequence length="307" mass="33911">MHASLCSPFTDLASESIFTAVLFNLILAGCVFAVAFIIRILVFVKWTGWRVMRPWRLSRPKPPPVPSATSNAHSRSAAAADGRLHRSVSSTDLLPALNQPRTNVAIGSRSLAAECGLSWKTKSCRQHPKRSRSQHSLLETGSSRPNFAACHESFENPLHLYGTGRHVKALSAHTNLGQFRPCCPVGDRSSSNDVVHSDGEQRLQSPRQPRLEFVSSANKAAPRSSAQPFVRDTSFHQHTRCLFSHPTARTVSAQQNAPIQAIKSVLQPSLETDCERFEYVAPMLRIPRGVHRVPITTNESFFLSTSK</sequence>
<name>A0A3S5FG80_9PLAT</name>